<proteinExistence type="predicted"/>
<comment type="caution">
    <text evidence="7">The sequence shown here is derived from an EMBL/GenBank/DDBJ whole genome shotgun (WGS) entry which is preliminary data.</text>
</comment>
<dbReference type="InterPro" id="IPR006612">
    <property type="entry name" value="THAP_Znf"/>
</dbReference>
<reference evidence="7 8" key="1">
    <citation type="submission" date="2019-07" db="EMBL/GenBank/DDBJ databases">
        <title>Draft genome assembly of a fouling barnacle, Amphibalanus amphitrite (Darwin, 1854): The first reference genome for Thecostraca.</title>
        <authorList>
            <person name="Kim W."/>
        </authorList>
    </citation>
    <scope>NUCLEOTIDE SEQUENCE [LARGE SCALE GENOMIC DNA]</scope>
    <source>
        <strain evidence="7">SNU_AA5</strain>
        <tissue evidence="7">Soma without cirri and trophi</tissue>
    </source>
</reference>
<keyword evidence="1" id="KW-0479">Metal-binding</keyword>
<keyword evidence="7" id="KW-0675">Receptor</keyword>
<keyword evidence="2 5" id="KW-0863">Zinc-finger</keyword>
<dbReference type="Proteomes" id="UP000440578">
    <property type="component" value="Unassembled WGS sequence"/>
</dbReference>
<gene>
    <name evidence="7" type="primary">Folr1_14</name>
    <name evidence="7" type="ORF">FJT64_017621</name>
</gene>
<sequence length="179" mass="20708">MKKCVIRGANDLRRVGTDMRVTVHKFPLKKKYREKWMRVCGMTNEPRPHDHLNLTRSAHHDKHSQKRLRLKNSAVPDQNIPYTPWVAVAARSPTDESDQEMDITQVWDHSWKFTADTEPCMQLWFDPAQGSPNDAVARIWAERVVAAGARALPRGWWPRPWRQRPAPDPVALCRAQSAD</sequence>
<name>A0A6A4WWS2_AMPAM</name>
<organism evidence="7 8">
    <name type="scientific">Amphibalanus amphitrite</name>
    <name type="common">Striped barnacle</name>
    <name type="synonym">Balanus amphitrite</name>
    <dbReference type="NCBI Taxonomy" id="1232801"/>
    <lineage>
        <taxon>Eukaryota</taxon>
        <taxon>Metazoa</taxon>
        <taxon>Ecdysozoa</taxon>
        <taxon>Arthropoda</taxon>
        <taxon>Crustacea</taxon>
        <taxon>Multicrustacea</taxon>
        <taxon>Cirripedia</taxon>
        <taxon>Thoracica</taxon>
        <taxon>Thoracicalcarea</taxon>
        <taxon>Balanomorpha</taxon>
        <taxon>Balanoidea</taxon>
        <taxon>Balanidae</taxon>
        <taxon>Amphibalaninae</taxon>
        <taxon>Amphibalanus</taxon>
    </lineage>
</organism>
<evidence type="ECO:0000256" key="5">
    <source>
        <dbReference type="PROSITE-ProRule" id="PRU00309"/>
    </source>
</evidence>
<dbReference type="PROSITE" id="PS50950">
    <property type="entry name" value="ZF_THAP"/>
    <property type="match status" value="1"/>
</dbReference>
<dbReference type="GO" id="GO:0008270">
    <property type="term" value="F:zinc ion binding"/>
    <property type="evidence" value="ECO:0007669"/>
    <property type="project" value="UniProtKB-KW"/>
</dbReference>
<keyword evidence="3" id="KW-0862">Zinc</keyword>
<dbReference type="OrthoDB" id="567542at2759"/>
<keyword evidence="4 5" id="KW-0238">DNA-binding</keyword>
<evidence type="ECO:0000259" key="6">
    <source>
        <dbReference type="PROSITE" id="PS50950"/>
    </source>
</evidence>
<dbReference type="GO" id="GO:0003677">
    <property type="term" value="F:DNA binding"/>
    <property type="evidence" value="ECO:0007669"/>
    <property type="project" value="UniProtKB-UniRule"/>
</dbReference>
<evidence type="ECO:0000313" key="8">
    <source>
        <dbReference type="Proteomes" id="UP000440578"/>
    </source>
</evidence>
<protein>
    <submittedName>
        <fullName evidence="7">Folate receptor alpha</fullName>
    </submittedName>
</protein>
<evidence type="ECO:0000256" key="4">
    <source>
        <dbReference type="ARBA" id="ARBA00023125"/>
    </source>
</evidence>
<accession>A0A6A4WWS2</accession>
<dbReference type="EMBL" id="VIIS01000229">
    <property type="protein sequence ID" value="KAF0311557.1"/>
    <property type="molecule type" value="Genomic_DNA"/>
</dbReference>
<dbReference type="Pfam" id="PF05485">
    <property type="entry name" value="THAP"/>
    <property type="match status" value="1"/>
</dbReference>
<dbReference type="AlphaFoldDB" id="A0A6A4WWS2"/>
<dbReference type="SMART" id="SM00980">
    <property type="entry name" value="THAP"/>
    <property type="match status" value="1"/>
</dbReference>
<evidence type="ECO:0000256" key="3">
    <source>
        <dbReference type="ARBA" id="ARBA00022833"/>
    </source>
</evidence>
<keyword evidence="8" id="KW-1185">Reference proteome</keyword>
<evidence type="ECO:0000256" key="1">
    <source>
        <dbReference type="ARBA" id="ARBA00022723"/>
    </source>
</evidence>
<evidence type="ECO:0000313" key="7">
    <source>
        <dbReference type="EMBL" id="KAF0311557.1"/>
    </source>
</evidence>
<evidence type="ECO:0000256" key="2">
    <source>
        <dbReference type="ARBA" id="ARBA00022771"/>
    </source>
</evidence>
<feature type="domain" description="THAP-type" evidence="6">
    <location>
        <begin position="1"/>
        <end position="79"/>
    </location>
</feature>